<dbReference type="AlphaFoldDB" id="A0A1L9AVS6"/>
<evidence type="ECO:0000313" key="3">
    <source>
        <dbReference type="EMBL" id="OJH34109.1"/>
    </source>
</evidence>
<dbReference type="InterPro" id="IPR051704">
    <property type="entry name" value="FAD_aromatic-hydroxylase"/>
</dbReference>
<proteinExistence type="predicted"/>
<dbReference type="PANTHER" id="PTHR46865">
    <property type="entry name" value="OXIDOREDUCTASE-RELATED"/>
    <property type="match status" value="1"/>
</dbReference>
<dbReference type="OrthoDB" id="5499180at2"/>
<dbReference type="Gene3D" id="3.50.50.60">
    <property type="entry name" value="FAD/NAD(P)-binding domain"/>
    <property type="match status" value="1"/>
</dbReference>
<dbReference type="Pfam" id="PF01494">
    <property type="entry name" value="FAD_binding_3"/>
    <property type="match status" value="1"/>
</dbReference>
<dbReference type="InterPro" id="IPR036188">
    <property type="entry name" value="FAD/NAD-bd_sf"/>
</dbReference>
<reference evidence="4" key="1">
    <citation type="submission" date="2016-11" db="EMBL/GenBank/DDBJ databases">
        <authorList>
            <person name="Shukria A."/>
            <person name="Stevens D.C."/>
        </authorList>
    </citation>
    <scope>NUCLEOTIDE SEQUENCE [LARGE SCALE GENOMIC DNA]</scope>
    <source>
        <strain evidence="4">Cbfe23</strain>
    </source>
</reference>
<evidence type="ECO:0000256" key="1">
    <source>
        <dbReference type="SAM" id="MobiDB-lite"/>
    </source>
</evidence>
<evidence type="ECO:0000259" key="2">
    <source>
        <dbReference type="Pfam" id="PF01494"/>
    </source>
</evidence>
<name>A0A1L9AVS6_9BACT</name>
<comment type="caution">
    <text evidence="3">The sequence shown here is derived from an EMBL/GenBank/DDBJ whole genome shotgun (WGS) entry which is preliminary data.</text>
</comment>
<dbReference type="PANTHER" id="PTHR46865:SF2">
    <property type="entry name" value="MONOOXYGENASE"/>
    <property type="match status" value="1"/>
</dbReference>
<sequence>MSSTTPRFPRVLVSGASISGLTIAYWLARYGFDVTVVERAPHLRPGGQALDVRGPALTVAERMGILARLREHSTRLTGFSMVDANGKETHRSEERTLTGGRFESPDVEIMRDDLCRVLHEVVGNRVEYLFDDSVASLTQNTSGVDVTFERAASRRFELIVGADGLHSRVRKLAFGPEPRFLRRLGNSYIAVFGMPNFLGLERWEVMYQDEGTGVGAMVMALRKDANARAYVGFTAAEPIEYDYRDIVAQKRLMAERLSGGGWVLPQIVEHMMTAPDFHFDSISQIRMEGWSRGRIVLVGDAGYSVALASGQGTSVAMVGAYVLAGELARHKDDLASGITSYESALRDYVIRNQDMAVKQHEQNASLQAPAVGEPTDEGENGAADGLPDFGALTLPFELKDYEGLVRQS</sequence>
<dbReference type="Proteomes" id="UP000182229">
    <property type="component" value="Unassembled WGS sequence"/>
</dbReference>
<organism evidence="3 4">
    <name type="scientific">Cystobacter ferrugineus</name>
    <dbReference type="NCBI Taxonomy" id="83449"/>
    <lineage>
        <taxon>Bacteria</taxon>
        <taxon>Pseudomonadati</taxon>
        <taxon>Myxococcota</taxon>
        <taxon>Myxococcia</taxon>
        <taxon>Myxococcales</taxon>
        <taxon>Cystobacterineae</taxon>
        <taxon>Archangiaceae</taxon>
        <taxon>Cystobacter</taxon>
    </lineage>
</organism>
<dbReference type="InterPro" id="IPR002938">
    <property type="entry name" value="FAD-bd"/>
</dbReference>
<feature type="region of interest" description="Disordered" evidence="1">
    <location>
        <begin position="361"/>
        <end position="388"/>
    </location>
</feature>
<dbReference type="GO" id="GO:0071949">
    <property type="term" value="F:FAD binding"/>
    <property type="evidence" value="ECO:0007669"/>
    <property type="project" value="InterPro"/>
</dbReference>
<dbReference type="SUPFAM" id="SSF51905">
    <property type="entry name" value="FAD/NAD(P)-binding domain"/>
    <property type="match status" value="1"/>
</dbReference>
<evidence type="ECO:0000313" key="4">
    <source>
        <dbReference type="Proteomes" id="UP000182229"/>
    </source>
</evidence>
<dbReference type="EMBL" id="MPIN01000022">
    <property type="protein sequence ID" value="OJH34109.1"/>
    <property type="molecule type" value="Genomic_DNA"/>
</dbReference>
<keyword evidence="4" id="KW-1185">Reference proteome</keyword>
<protein>
    <recommendedName>
        <fullName evidence="2">FAD-binding domain-containing protein</fullName>
    </recommendedName>
</protein>
<dbReference type="Gene3D" id="3.30.9.10">
    <property type="entry name" value="D-Amino Acid Oxidase, subunit A, domain 2"/>
    <property type="match status" value="1"/>
</dbReference>
<feature type="domain" description="FAD-binding" evidence="2">
    <location>
        <begin position="11"/>
        <end position="332"/>
    </location>
</feature>
<accession>A0A1L9AVS6</accession>
<reference evidence="3 4" key="2">
    <citation type="submission" date="2016-12" db="EMBL/GenBank/DDBJ databases">
        <title>Draft Genome Sequence of Cystobacter ferrugineus Strain Cbfe23.</title>
        <authorList>
            <person name="Akbar S."/>
            <person name="Dowd S.E."/>
            <person name="Stevens D.C."/>
        </authorList>
    </citation>
    <scope>NUCLEOTIDE SEQUENCE [LARGE SCALE GENOMIC DNA]</scope>
    <source>
        <strain evidence="3 4">Cbfe23</strain>
    </source>
</reference>
<gene>
    <name evidence="3" type="ORF">BON30_44915</name>
</gene>
<dbReference type="PRINTS" id="PR00420">
    <property type="entry name" value="RNGMNOXGNASE"/>
</dbReference>
<dbReference type="STRING" id="83449.BON30_44915"/>